<feature type="region of interest" description="Disordered" evidence="1">
    <location>
        <begin position="1"/>
        <end position="49"/>
    </location>
</feature>
<accession>A0A5E4Q2V3</accession>
<gene>
    <name evidence="2" type="ORF">LSINAPIS_LOCUS4208</name>
</gene>
<organism evidence="2 3">
    <name type="scientific">Leptidea sinapis</name>
    <dbReference type="NCBI Taxonomy" id="189913"/>
    <lineage>
        <taxon>Eukaryota</taxon>
        <taxon>Metazoa</taxon>
        <taxon>Ecdysozoa</taxon>
        <taxon>Arthropoda</taxon>
        <taxon>Hexapoda</taxon>
        <taxon>Insecta</taxon>
        <taxon>Pterygota</taxon>
        <taxon>Neoptera</taxon>
        <taxon>Endopterygota</taxon>
        <taxon>Lepidoptera</taxon>
        <taxon>Glossata</taxon>
        <taxon>Ditrysia</taxon>
        <taxon>Papilionoidea</taxon>
        <taxon>Pieridae</taxon>
        <taxon>Dismorphiinae</taxon>
        <taxon>Leptidea</taxon>
    </lineage>
</organism>
<keyword evidence="3" id="KW-1185">Reference proteome</keyword>
<sequence>MPRKRPRKDLESKLGTEFQNKLQRARSLSERDRSGSMKRKTPDGATPNDVGVMAAVITIVMNLVLQVFQVGSNYWLAMWSNDASMQKGSVSWCVRWPRNWTGGGGVGVVADAVPGRAGGGSRAALSAAEQRAARS</sequence>
<dbReference type="Proteomes" id="UP000324832">
    <property type="component" value="Unassembled WGS sequence"/>
</dbReference>
<dbReference type="EMBL" id="FZQP02001092">
    <property type="protein sequence ID" value="VVC91564.1"/>
    <property type="molecule type" value="Genomic_DNA"/>
</dbReference>
<name>A0A5E4Q2V3_9NEOP</name>
<proteinExistence type="predicted"/>
<evidence type="ECO:0000313" key="3">
    <source>
        <dbReference type="Proteomes" id="UP000324832"/>
    </source>
</evidence>
<dbReference type="AlphaFoldDB" id="A0A5E4Q2V3"/>
<evidence type="ECO:0000313" key="2">
    <source>
        <dbReference type="EMBL" id="VVC91564.1"/>
    </source>
</evidence>
<protein>
    <submittedName>
        <fullName evidence="2">Uncharacterized protein</fullName>
    </submittedName>
</protein>
<reference evidence="2 3" key="1">
    <citation type="submission" date="2017-07" db="EMBL/GenBank/DDBJ databases">
        <authorList>
            <person name="Talla V."/>
            <person name="Backstrom N."/>
        </authorList>
    </citation>
    <scope>NUCLEOTIDE SEQUENCE [LARGE SCALE GENOMIC DNA]</scope>
</reference>
<evidence type="ECO:0000256" key="1">
    <source>
        <dbReference type="SAM" id="MobiDB-lite"/>
    </source>
</evidence>